<organism evidence="3 4">
    <name type="scientific">Polyplax serrata</name>
    <name type="common">Common mouse louse</name>
    <dbReference type="NCBI Taxonomy" id="468196"/>
    <lineage>
        <taxon>Eukaryota</taxon>
        <taxon>Metazoa</taxon>
        <taxon>Ecdysozoa</taxon>
        <taxon>Arthropoda</taxon>
        <taxon>Hexapoda</taxon>
        <taxon>Insecta</taxon>
        <taxon>Pterygota</taxon>
        <taxon>Neoptera</taxon>
        <taxon>Paraneoptera</taxon>
        <taxon>Psocodea</taxon>
        <taxon>Troctomorpha</taxon>
        <taxon>Phthiraptera</taxon>
        <taxon>Anoplura</taxon>
        <taxon>Polyplacidae</taxon>
        <taxon>Polyplax</taxon>
    </lineage>
</organism>
<comment type="caution">
    <text evidence="3">The sequence shown here is derived from an EMBL/GenBank/DDBJ whole genome shotgun (WGS) entry which is preliminary data.</text>
</comment>
<feature type="compositionally biased region" description="Low complexity" evidence="1">
    <location>
        <begin position="81"/>
        <end position="97"/>
    </location>
</feature>
<reference evidence="3 4" key="1">
    <citation type="submission" date="2023-09" db="EMBL/GenBank/DDBJ databases">
        <title>Genomes of two closely related lineages of the louse Polyplax serrata with different host specificities.</title>
        <authorList>
            <person name="Martinu J."/>
            <person name="Tarabai H."/>
            <person name="Stefka J."/>
            <person name="Hypsa V."/>
        </authorList>
    </citation>
    <scope>NUCLEOTIDE SEQUENCE [LARGE SCALE GENOMIC DNA]</scope>
    <source>
        <strain evidence="3">98ZLc_SE</strain>
    </source>
</reference>
<keyword evidence="2" id="KW-1133">Transmembrane helix</keyword>
<dbReference type="EMBL" id="JAWJWF010000002">
    <property type="protein sequence ID" value="KAK6638457.1"/>
    <property type="molecule type" value="Genomic_DNA"/>
</dbReference>
<protein>
    <recommendedName>
        <fullName evidence="5">Transmembrane protein</fullName>
    </recommendedName>
</protein>
<feature type="transmembrane region" description="Helical" evidence="2">
    <location>
        <begin position="158"/>
        <end position="181"/>
    </location>
</feature>
<sequence length="270" mass="29513">MHFWIDKRSQTYGFNDRRGIPASLASGRRRKSLVAPVHRLQTVESATVSHQIRRNYQQSVSQSRSINPQGSQCQTTTILSNSTESTSVSISPRPSSSQELDPGISYLEAPHEVSSDIVPHAQLMRLGGLTKYGMWASFGLTTISVAATKFYVDHQGTFEILLLCTLVVLSAGLLVSCVLTLCKQSTSASQFVSVESTAGQPRQPRTMGTDISEGDIFIDPLTTSISRQSTMEARNSHEVELPPPPYDIAILLPVKGCADYPPPSYENAVR</sequence>
<name>A0ABR1B9W1_POLSC</name>
<keyword evidence="2" id="KW-0472">Membrane</keyword>
<accession>A0ABR1B9W1</accession>
<evidence type="ECO:0000313" key="4">
    <source>
        <dbReference type="Proteomes" id="UP001359485"/>
    </source>
</evidence>
<evidence type="ECO:0000256" key="1">
    <source>
        <dbReference type="SAM" id="MobiDB-lite"/>
    </source>
</evidence>
<keyword evidence="4" id="KW-1185">Reference proteome</keyword>
<dbReference type="Proteomes" id="UP001359485">
    <property type="component" value="Unassembled WGS sequence"/>
</dbReference>
<proteinExistence type="predicted"/>
<evidence type="ECO:0008006" key="5">
    <source>
        <dbReference type="Google" id="ProtNLM"/>
    </source>
</evidence>
<feature type="transmembrane region" description="Helical" evidence="2">
    <location>
        <begin position="132"/>
        <end position="152"/>
    </location>
</feature>
<feature type="region of interest" description="Disordered" evidence="1">
    <location>
        <begin position="81"/>
        <end position="102"/>
    </location>
</feature>
<evidence type="ECO:0000256" key="2">
    <source>
        <dbReference type="SAM" id="Phobius"/>
    </source>
</evidence>
<gene>
    <name evidence="3" type="ORF">RUM44_008886</name>
</gene>
<keyword evidence="2" id="KW-0812">Transmembrane</keyword>
<evidence type="ECO:0000313" key="3">
    <source>
        <dbReference type="EMBL" id="KAK6638457.1"/>
    </source>
</evidence>